<evidence type="ECO:0000256" key="1">
    <source>
        <dbReference type="ARBA" id="ARBA00023157"/>
    </source>
</evidence>
<feature type="signal peptide" evidence="4">
    <location>
        <begin position="1"/>
        <end position="22"/>
    </location>
</feature>
<dbReference type="InterPro" id="IPR058876">
    <property type="entry name" value="Ig-like_ZP"/>
</dbReference>
<evidence type="ECO:0000313" key="7">
    <source>
        <dbReference type="Proteomes" id="UP000265040"/>
    </source>
</evidence>
<dbReference type="InParanoid" id="A0A3Q1JZG9"/>
<name>A0A3Q1JZG9_ANATE</name>
<dbReference type="Gene3D" id="2.60.40.3210">
    <property type="entry name" value="Zona pellucida, ZP-N domain"/>
    <property type="match status" value="1"/>
</dbReference>
<accession>A0A3Q1JZG9</accession>
<dbReference type="GeneTree" id="ENSGT00940000163503"/>
<organism evidence="6 7">
    <name type="scientific">Anabas testudineus</name>
    <name type="common">Climbing perch</name>
    <name type="synonym">Anthias testudineus</name>
    <dbReference type="NCBI Taxonomy" id="64144"/>
    <lineage>
        <taxon>Eukaryota</taxon>
        <taxon>Metazoa</taxon>
        <taxon>Chordata</taxon>
        <taxon>Craniata</taxon>
        <taxon>Vertebrata</taxon>
        <taxon>Euteleostomi</taxon>
        <taxon>Actinopterygii</taxon>
        <taxon>Neopterygii</taxon>
        <taxon>Teleostei</taxon>
        <taxon>Neoteleostei</taxon>
        <taxon>Acanthomorphata</taxon>
        <taxon>Anabantaria</taxon>
        <taxon>Anabantiformes</taxon>
        <taxon>Anabantoidei</taxon>
        <taxon>Anabantidae</taxon>
        <taxon>Anabas</taxon>
    </lineage>
</organism>
<protein>
    <recommendedName>
        <fullName evidence="5">ZP domain-containing protein</fullName>
    </recommendedName>
</protein>
<dbReference type="InterPro" id="IPR048290">
    <property type="entry name" value="ZP_chr"/>
</dbReference>
<dbReference type="Pfam" id="PF00100">
    <property type="entry name" value="Zona_pellucida"/>
    <property type="match status" value="1"/>
</dbReference>
<dbReference type="STRING" id="64144.ENSATEP00000021896"/>
<dbReference type="PRINTS" id="PR00023">
    <property type="entry name" value="ZPELLUCIDA"/>
</dbReference>
<dbReference type="Ensembl" id="ENSATET00000022259.3">
    <property type="protein sequence ID" value="ENSATEP00000021896.3"/>
    <property type="gene ID" value="ENSATEG00000015158.3"/>
</dbReference>
<dbReference type="PANTHER" id="PTHR47130:SF3">
    <property type="entry name" value="ZONA PELLUCIDA PROTEIN"/>
    <property type="match status" value="1"/>
</dbReference>
<dbReference type="Pfam" id="PF26562">
    <property type="entry name" value="Ig-like"/>
    <property type="match status" value="1"/>
</dbReference>
<keyword evidence="7" id="KW-1185">Reference proteome</keyword>
<feature type="region of interest" description="Disordered" evidence="3">
    <location>
        <begin position="907"/>
        <end position="952"/>
    </location>
</feature>
<sequence length="952" mass="107813">MQRLQNILLWNLMAAVIVLGQAKPNEELKLQSSNGMKSDCVGNLMRLSLDKALAVGNQLEVEAINGSQHIVLTPSLAAQCGYSMESDPWGNTRIYTSLMGCYVDNNEDKTFNVGLRLRLYRLSKSDIVSHDVKQTCSYSRWASREILCDRNYMEVSNYMATSEAEAKGQQTQDIKDDTLNIIPDASAAANDIWKITFYTPEPVSMVLREAQQAGYGAMTTSNRLVVRSPYTTAETTSENVAGIPMEVLRVSTYYKSRRGLNIMNLAAACPTGGVLFTDEVISWHIPRRVTPLLDGSFKIVEMHMGINGQRLEKSQMAARGYTLSVRDFHIVIEIPMGSPDGYYKSHAPDNQYHITYSVEPMLEVLWKADKTQDDIRYKVLFPITTPLTPLPPEDKDNTVLEDRMFSVNLGTFLYDVVLRNITFFTEILTVEECNARGFTVREYSFPNRTKRFSVEVPFDADVVMKSNPELLVTVYDLPLVFGFIILPDETQFTHPVNLQASLRDVVLPSLTGTCDQSRFYIIAKYGSRGPNFRTMVGSRQLTPETAEVYSMQGNDTHFHLVVPYTAEDSVFETITSDSVRARLDILLLAPNNNWVLGDLYLTCNFPLMTTNCYPNGTITALAVKVESVPNLVLSSLTLKDKSCKPLFSNDRFAYFSFNADSCGTTRTFFDHYMLYENVIGLHSNKPMHYSPFNRGYRQTVSCFYVVNETQTVTFSYKPRSSEPAAEIGSGQLIVQMRLAQGKVKLCSFQGLMLINNFFFFFFSSNWTPPDSSYELFYQAEDYPVVKYLRQPLYFEVALMQSTDPQLELILENCWATLHEHRTSLPSWDIIVDTCENGDDRHVTIFHPVVNDARVTMPSHIKRFSVKMFTFTRDEEVLKDELYVHCDAVICDVNSHIEGTCRGQCVHPTDVTKSEPQEIKGTKRDRRSTASSHSHHKQLSSGPIILLNTQPSE</sequence>
<dbReference type="InterPro" id="IPR001507">
    <property type="entry name" value="ZP_dom"/>
</dbReference>
<evidence type="ECO:0000259" key="5">
    <source>
        <dbReference type="PROSITE" id="PS51034"/>
    </source>
</evidence>
<keyword evidence="2" id="KW-0325">Glycoprotein</keyword>
<dbReference type="Gene3D" id="2.60.40.4100">
    <property type="entry name" value="Zona pellucida, ZP-C domain"/>
    <property type="match status" value="1"/>
</dbReference>
<dbReference type="AlphaFoldDB" id="A0A3Q1JZG9"/>
<dbReference type="SMART" id="SM00241">
    <property type="entry name" value="ZP"/>
    <property type="match status" value="1"/>
</dbReference>
<dbReference type="Proteomes" id="UP000265040">
    <property type="component" value="Chromosome 24"/>
</dbReference>
<evidence type="ECO:0000256" key="4">
    <source>
        <dbReference type="SAM" id="SignalP"/>
    </source>
</evidence>
<dbReference type="InterPro" id="IPR055356">
    <property type="entry name" value="ZP-N"/>
</dbReference>
<reference evidence="6" key="2">
    <citation type="submission" date="2025-08" db="UniProtKB">
        <authorList>
            <consortium name="Ensembl"/>
        </authorList>
    </citation>
    <scope>IDENTIFICATION</scope>
</reference>
<dbReference type="InterPro" id="IPR042235">
    <property type="entry name" value="ZP-C_dom"/>
</dbReference>
<dbReference type="Pfam" id="PF23344">
    <property type="entry name" value="ZP-N"/>
    <property type="match status" value="1"/>
</dbReference>
<feature type="chain" id="PRO_5043501243" description="ZP domain-containing protein" evidence="4">
    <location>
        <begin position="23"/>
        <end position="952"/>
    </location>
</feature>
<reference evidence="6" key="1">
    <citation type="submission" date="2021-04" db="EMBL/GenBank/DDBJ databases">
        <authorList>
            <consortium name="Wellcome Sanger Institute Data Sharing"/>
        </authorList>
    </citation>
    <scope>NUCLEOTIDE SEQUENCE [LARGE SCALE GENOMIC DNA]</scope>
</reference>
<dbReference type="PANTHER" id="PTHR47130">
    <property type="entry name" value="SI:DKEY-19B23.11-RELATED"/>
    <property type="match status" value="1"/>
</dbReference>
<dbReference type="InterPro" id="IPR055355">
    <property type="entry name" value="ZP-C"/>
</dbReference>
<proteinExistence type="predicted"/>
<dbReference type="PROSITE" id="PS51034">
    <property type="entry name" value="ZP_2"/>
    <property type="match status" value="1"/>
</dbReference>
<feature type="domain" description="ZP" evidence="5">
    <location>
        <begin position="611"/>
        <end position="907"/>
    </location>
</feature>
<evidence type="ECO:0000256" key="3">
    <source>
        <dbReference type="SAM" id="MobiDB-lite"/>
    </source>
</evidence>
<keyword evidence="4" id="KW-0732">Signal</keyword>
<feature type="compositionally biased region" description="Basic and acidic residues" evidence="3">
    <location>
        <begin position="909"/>
        <end position="921"/>
    </location>
</feature>
<keyword evidence="1" id="KW-1015">Disulfide bond</keyword>
<reference evidence="6" key="3">
    <citation type="submission" date="2025-09" db="UniProtKB">
        <authorList>
            <consortium name="Ensembl"/>
        </authorList>
    </citation>
    <scope>IDENTIFICATION</scope>
</reference>
<evidence type="ECO:0000313" key="6">
    <source>
        <dbReference type="Ensembl" id="ENSATEP00000021896.3"/>
    </source>
</evidence>
<evidence type="ECO:0000256" key="2">
    <source>
        <dbReference type="ARBA" id="ARBA00023180"/>
    </source>
</evidence>